<organism evidence="1 2">
    <name type="scientific">Colocasia esculenta</name>
    <name type="common">Wild taro</name>
    <name type="synonym">Arum esculentum</name>
    <dbReference type="NCBI Taxonomy" id="4460"/>
    <lineage>
        <taxon>Eukaryota</taxon>
        <taxon>Viridiplantae</taxon>
        <taxon>Streptophyta</taxon>
        <taxon>Embryophyta</taxon>
        <taxon>Tracheophyta</taxon>
        <taxon>Spermatophyta</taxon>
        <taxon>Magnoliopsida</taxon>
        <taxon>Liliopsida</taxon>
        <taxon>Araceae</taxon>
        <taxon>Aroideae</taxon>
        <taxon>Colocasieae</taxon>
        <taxon>Colocasia</taxon>
    </lineage>
</organism>
<protein>
    <submittedName>
        <fullName evidence="1">Uncharacterized protein</fullName>
    </submittedName>
</protein>
<dbReference type="AlphaFoldDB" id="A0A843X7Z8"/>
<gene>
    <name evidence="1" type="ORF">Taro_047676</name>
</gene>
<comment type="caution">
    <text evidence="1">The sequence shown here is derived from an EMBL/GenBank/DDBJ whole genome shotgun (WGS) entry which is preliminary data.</text>
</comment>
<sequence>MSKGEKIARNWTIIYYKGGVDTPHTGVDTMFQAPRQKMKKWSTLETSPRELICQFGTVCRHTSWAVPEVDLQESLGLVQTGREVGEMADEQLDQMVRWCRETLAGELGAQADLDLRRFLTFFLGRLLFSTRGDAVHCRFLPLLEDLDKVWTYLHLPGLGRGILEQPSLVPLARRWVPCRDTHPLEEQLASIQNAIDVYTQLNVVWQPYLEEGDEGQP</sequence>
<reference evidence="1" key="1">
    <citation type="submission" date="2017-07" db="EMBL/GenBank/DDBJ databases">
        <title>Taro Niue Genome Assembly and Annotation.</title>
        <authorList>
            <person name="Atibalentja N."/>
            <person name="Keating K."/>
            <person name="Fields C.J."/>
        </authorList>
    </citation>
    <scope>NUCLEOTIDE SEQUENCE</scope>
    <source>
        <strain evidence="1">Niue_2</strain>
        <tissue evidence="1">Leaf</tissue>
    </source>
</reference>
<dbReference type="Proteomes" id="UP000652761">
    <property type="component" value="Unassembled WGS sequence"/>
</dbReference>
<keyword evidence="2" id="KW-1185">Reference proteome</keyword>
<dbReference type="OrthoDB" id="684301at2759"/>
<dbReference type="EMBL" id="NMUH01006211">
    <property type="protein sequence ID" value="MQM14740.1"/>
    <property type="molecule type" value="Genomic_DNA"/>
</dbReference>
<evidence type="ECO:0000313" key="2">
    <source>
        <dbReference type="Proteomes" id="UP000652761"/>
    </source>
</evidence>
<name>A0A843X7Z8_COLES</name>
<evidence type="ECO:0000313" key="1">
    <source>
        <dbReference type="EMBL" id="MQM14740.1"/>
    </source>
</evidence>
<accession>A0A843X7Z8</accession>
<proteinExistence type="predicted"/>